<reference evidence="8" key="1">
    <citation type="submission" date="2020-04" db="EMBL/GenBank/DDBJ databases">
        <authorList>
            <person name="Alioto T."/>
            <person name="Alioto T."/>
            <person name="Gomez Garrido J."/>
        </authorList>
    </citation>
    <scope>NUCLEOTIDE SEQUENCE</scope>
    <source>
        <strain evidence="8">A484AB</strain>
    </source>
</reference>
<dbReference type="OrthoDB" id="10033535at2759"/>
<keyword evidence="9" id="KW-1185">Reference proteome</keyword>
<evidence type="ECO:0000256" key="6">
    <source>
        <dbReference type="PIRSR" id="PIRSR002419-1"/>
    </source>
</evidence>
<feature type="transmembrane region" description="Helical" evidence="7">
    <location>
        <begin position="12"/>
        <end position="33"/>
    </location>
</feature>
<evidence type="ECO:0000313" key="8">
    <source>
        <dbReference type="EMBL" id="CAB4028896.1"/>
    </source>
</evidence>
<dbReference type="InterPro" id="IPR008952">
    <property type="entry name" value="Tetraspanin_EC2_sf"/>
</dbReference>
<dbReference type="SUPFAM" id="SSF48652">
    <property type="entry name" value="Tetraspanin"/>
    <property type="match status" value="1"/>
</dbReference>
<dbReference type="AlphaFoldDB" id="A0A7D9L7E4"/>
<dbReference type="InterPro" id="IPR018499">
    <property type="entry name" value="Tetraspanin/Peripherin"/>
</dbReference>
<accession>A0A7D9L7E4</accession>
<dbReference type="GO" id="GO:0005886">
    <property type="term" value="C:plasma membrane"/>
    <property type="evidence" value="ECO:0007669"/>
    <property type="project" value="TreeGrafter"/>
</dbReference>
<organism evidence="8 9">
    <name type="scientific">Paramuricea clavata</name>
    <name type="common">Red gorgonian</name>
    <name type="synonym">Violescent sea-whip</name>
    <dbReference type="NCBI Taxonomy" id="317549"/>
    <lineage>
        <taxon>Eukaryota</taxon>
        <taxon>Metazoa</taxon>
        <taxon>Cnidaria</taxon>
        <taxon>Anthozoa</taxon>
        <taxon>Octocorallia</taxon>
        <taxon>Malacalcyonacea</taxon>
        <taxon>Plexauridae</taxon>
        <taxon>Paramuricea</taxon>
    </lineage>
</organism>
<comment type="caution">
    <text evidence="7">Lacks conserved residue(s) required for the propagation of feature annotation.</text>
</comment>
<evidence type="ECO:0000256" key="7">
    <source>
        <dbReference type="RuleBase" id="RU361218"/>
    </source>
</evidence>
<evidence type="ECO:0000313" key="9">
    <source>
        <dbReference type="Proteomes" id="UP001152795"/>
    </source>
</evidence>
<dbReference type="PIRSF" id="PIRSF002419">
    <property type="entry name" value="Tetraspanin"/>
    <property type="match status" value="1"/>
</dbReference>
<gene>
    <name evidence="8" type="ORF">PACLA_8A046399</name>
</gene>
<sequence length="215" mass="23435">MGIGVKVAQALLFAFNFVFVLIGLAGIITGALIRLKYDKYEELTSKDIGGVSILLIALGGIIFIVAFFGCCGAIRKSVIMLTIFIVLMVILLVIEVAAAITAYVYKDKVKDYVGEGMDYALKHYDEKKYKEAFDTVQKEFDCCGKDGVSDYTNPKPYNITTIPDSCCSNLTMVANQKVCTKLNAYQKGCEDALFDYLKDHMAIVGGLAAGVAVIQ</sequence>
<keyword evidence="6" id="KW-1015">Disulfide bond</keyword>
<feature type="disulfide bond" evidence="6">
    <location>
        <begin position="142"/>
        <end position="179"/>
    </location>
</feature>
<evidence type="ECO:0000256" key="2">
    <source>
        <dbReference type="ARBA" id="ARBA00006840"/>
    </source>
</evidence>
<feature type="transmembrane region" description="Helical" evidence="7">
    <location>
        <begin position="53"/>
        <end position="74"/>
    </location>
</feature>
<dbReference type="PANTHER" id="PTHR19282:SF456">
    <property type="entry name" value="CD63 MOLECULE"/>
    <property type="match status" value="1"/>
</dbReference>
<dbReference type="InterPro" id="IPR000301">
    <property type="entry name" value="Tetraspanin_animals"/>
</dbReference>
<evidence type="ECO:0000256" key="3">
    <source>
        <dbReference type="ARBA" id="ARBA00022692"/>
    </source>
</evidence>
<dbReference type="PANTHER" id="PTHR19282">
    <property type="entry name" value="TETRASPANIN"/>
    <property type="match status" value="1"/>
</dbReference>
<comment type="similarity">
    <text evidence="2 7">Belongs to the tetraspanin (TM4SF) family.</text>
</comment>
<evidence type="ECO:0000256" key="5">
    <source>
        <dbReference type="ARBA" id="ARBA00023136"/>
    </source>
</evidence>
<dbReference type="Proteomes" id="UP001152795">
    <property type="component" value="Unassembled WGS sequence"/>
</dbReference>
<keyword evidence="3 7" id="KW-0812">Transmembrane</keyword>
<name>A0A7D9L7E4_PARCT</name>
<dbReference type="EMBL" id="CACRXK020015805">
    <property type="protein sequence ID" value="CAB4028896.1"/>
    <property type="molecule type" value="Genomic_DNA"/>
</dbReference>
<comment type="caution">
    <text evidence="8">The sequence shown here is derived from an EMBL/GenBank/DDBJ whole genome shotgun (WGS) entry which is preliminary data.</text>
</comment>
<dbReference type="Pfam" id="PF00335">
    <property type="entry name" value="Tetraspanin"/>
    <property type="match status" value="1"/>
</dbReference>
<evidence type="ECO:0000256" key="4">
    <source>
        <dbReference type="ARBA" id="ARBA00022989"/>
    </source>
</evidence>
<evidence type="ECO:0000256" key="1">
    <source>
        <dbReference type="ARBA" id="ARBA00004141"/>
    </source>
</evidence>
<feature type="disulfide bond" evidence="6">
    <location>
        <begin position="143"/>
        <end position="166"/>
    </location>
</feature>
<protein>
    <recommendedName>
        <fullName evidence="7">Tetraspanin</fullName>
    </recommendedName>
</protein>
<dbReference type="CDD" id="cd03127">
    <property type="entry name" value="tetraspanin_LEL"/>
    <property type="match status" value="1"/>
</dbReference>
<keyword evidence="5 7" id="KW-0472">Membrane</keyword>
<dbReference type="Gene3D" id="1.10.1450.10">
    <property type="entry name" value="Tetraspanin"/>
    <property type="match status" value="1"/>
</dbReference>
<feature type="non-terminal residue" evidence="8">
    <location>
        <position position="215"/>
    </location>
</feature>
<comment type="subcellular location">
    <subcellularLocation>
        <location evidence="1 7">Membrane</location>
        <topology evidence="1 7">Multi-pass membrane protein</topology>
    </subcellularLocation>
</comment>
<proteinExistence type="inferred from homology"/>
<dbReference type="PRINTS" id="PR00259">
    <property type="entry name" value="TMFOUR"/>
</dbReference>
<feature type="transmembrane region" description="Helical" evidence="7">
    <location>
        <begin position="81"/>
        <end position="105"/>
    </location>
</feature>
<keyword evidence="4 7" id="KW-1133">Transmembrane helix</keyword>